<feature type="region of interest" description="Disordered" evidence="1">
    <location>
        <begin position="428"/>
        <end position="454"/>
    </location>
</feature>
<dbReference type="SUPFAM" id="SSF52799">
    <property type="entry name" value="(Phosphotyrosine protein) phosphatases II"/>
    <property type="match status" value="1"/>
</dbReference>
<feature type="compositionally biased region" description="Polar residues" evidence="1">
    <location>
        <begin position="646"/>
        <end position="662"/>
    </location>
</feature>
<dbReference type="PANTHER" id="PTHR13338">
    <property type="entry name" value="UPF0240 PROTEIN"/>
    <property type="match status" value="1"/>
</dbReference>
<dbReference type="AlphaFoldDB" id="A0AAV1J307"/>
<feature type="compositionally biased region" description="Low complexity" evidence="1">
    <location>
        <begin position="663"/>
        <end position="675"/>
    </location>
</feature>
<dbReference type="PANTHER" id="PTHR13338:SF4">
    <property type="entry name" value="NADH DEHYDROGENASE [UBIQUINONE] 1 ALPHA SUBCOMPLEX ASSEMBLY FACTOR 4"/>
    <property type="match status" value="1"/>
</dbReference>
<dbReference type="Gene3D" id="3.90.190.10">
    <property type="entry name" value="Protein tyrosine phosphatase superfamily"/>
    <property type="match status" value="1"/>
</dbReference>
<dbReference type="Pfam" id="PF06784">
    <property type="entry name" value="UPF0240"/>
    <property type="match status" value="1"/>
</dbReference>
<accession>A0AAV1J307</accession>
<evidence type="ECO:0000313" key="3">
    <source>
        <dbReference type="Proteomes" id="UP001497472"/>
    </source>
</evidence>
<dbReference type="Proteomes" id="UP001497472">
    <property type="component" value="Unassembled WGS sequence"/>
</dbReference>
<feature type="compositionally biased region" description="Basic and acidic residues" evidence="1">
    <location>
        <begin position="430"/>
        <end position="454"/>
    </location>
</feature>
<feature type="region of interest" description="Disordered" evidence="1">
    <location>
        <begin position="294"/>
        <end position="331"/>
    </location>
</feature>
<comment type="caution">
    <text evidence="2">The sequence shown here is derived from an EMBL/GenBank/DDBJ whole genome shotgun (WGS) entry which is preliminary data.</text>
</comment>
<gene>
    <name evidence="2" type="ORF">LNINA_LOCUS3267</name>
</gene>
<feature type="compositionally biased region" description="Basic and acidic residues" evidence="1">
    <location>
        <begin position="630"/>
        <end position="643"/>
    </location>
</feature>
<dbReference type="InterPro" id="IPR029021">
    <property type="entry name" value="Prot-tyrosine_phosphatase-like"/>
</dbReference>
<dbReference type="InterPro" id="IPR009622">
    <property type="entry name" value="NDUFAF4"/>
</dbReference>
<feature type="region of interest" description="Disordered" evidence="1">
    <location>
        <begin position="591"/>
        <end position="612"/>
    </location>
</feature>
<sequence length="696" mass="78719">MTAHEAIAWMRICRPGSVIGHQQDWLEQLEAWLLKQGNSYRKRLYGDTNRLPTHEFGIYSIAEKINKQKPVVFSKSPSPSPPPPLQRPSVRSETSPPARPQASKTRDEKHENEDEEVFITSCDLTLKPIEPQTQLKGCVIKNSTISENDEVTNKTPEKKFDWNVKVNSPKNTQKGDQPATALRRGSGAGEPRGSRNLSRCTTPKIQAKNSTKTIDSSKNTTYGPMPTFRTSEGPLIKNVADAKNFLMRSSLCSEQKKQHLSSAITVTPQYSYRFSKLENEKPYANVINKPTSSATASKYSSQFRRRLGRSPSPLPIRYTEQSRATNTPTPSTDKFLARDSKAALQEALSRLKLSRALRPLKSFNIENRAHRVISKEKPKVAPKYPSTFEDLQRVQEAVPDIDDKLDKKNQDLDQRLKDVYVTSTGIPEDDITRKKKDENPDRPLPNDRKPLEDFDFGLKEPEKITYGRTTLRKSLEYISSHQMNPDEATPAKIAFEYKLKEKDVENILKYFKTFEIYIPETKNTNAVFAGPLTERKKLMEHSVGKIEAKKDVKVKKKEKGACNFYIGPFCYVVAGPRDGSIGAASLGARRDAPAVRRAPSVRSDERPTATQGDMLNSIKFQRRFREIDKPSMHDKVLTKERPSIRVVNSRTSTMANRGTTHEMSSMGRSSSPTRSFLSPRPASPRGRRQMSNFDKS</sequence>
<feature type="region of interest" description="Disordered" evidence="1">
    <location>
        <begin position="630"/>
        <end position="696"/>
    </location>
</feature>
<name>A0AAV1J307_9NEOP</name>
<protein>
    <submittedName>
        <fullName evidence="2">Uncharacterized protein</fullName>
    </submittedName>
</protein>
<feature type="compositionally biased region" description="Polar residues" evidence="1">
    <location>
        <begin position="210"/>
        <end position="222"/>
    </location>
</feature>
<feature type="compositionally biased region" description="Polar residues" evidence="1">
    <location>
        <begin position="319"/>
        <end position="331"/>
    </location>
</feature>
<dbReference type="GO" id="GO:0005739">
    <property type="term" value="C:mitochondrion"/>
    <property type="evidence" value="ECO:0007669"/>
    <property type="project" value="TreeGrafter"/>
</dbReference>
<reference evidence="2 3" key="1">
    <citation type="submission" date="2023-11" db="EMBL/GenBank/DDBJ databases">
        <authorList>
            <person name="Okamura Y."/>
        </authorList>
    </citation>
    <scope>NUCLEOTIDE SEQUENCE [LARGE SCALE GENOMIC DNA]</scope>
</reference>
<feature type="compositionally biased region" description="Polar residues" evidence="1">
    <location>
        <begin position="165"/>
        <end position="175"/>
    </location>
</feature>
<feature type="region of interest" description="Disordered" evidence="1">
    <location>
        <begin position="71"/>
        <end position="116"/>
    </location>
</feature>
<feature type="region of interest" description="Disordered" evidence="1">
    <location>
        <begin position="210"/>
        <end position="229"/>
    </location>
</feature>
<dbReference type="EMBL" id="CAVLEF010000004">
    <property type="protein sequence ID" value="CAK1543452.1"/>
    <property type="molecule type" value="Genomic_DNA"/>
</dbReference>
<evidence type="ECO:0000256" key="1">
    <source>
        <dbReference type="SAM" id="MobiDB-lite"/>
    </source>
</evidence>
<feature type="region of interest" description="Disordered" evidence="1">
    <location>
        <begin position="164"/>
        <end position="199"/>
    </location>
</feature>
<keyword evidence="3" id="KW-1185">Reference proteome</keyword>
<proteinExistence type="predicted"/>
<dbReference type="GO" id="GO:0032981">
    <property type="term" value="P:mitochondrial respiratory chain complex I assembly"/>
    <property type="evidence" value="ECO:0007669"/>
    <property type="project" value="InterPro"/>
</dbReference>
<evidence type="ECO:0000313" key="2">
    <source>
        <dbReference type="EMBL" id="CAK1543452.1"/>
    </source>
</evidence>
<organism evidence="2 3">
    <name type="scientific">Leptosia nina</name>
    <dbReference type="NCBI Taxonomy" id="320188"/>
    <lineage>
        <taxon>Eukaryota</taxon>
        <taxon>Metazoa</taxon>
        <taxon>Ecdysozoa</taxon>
        <taxon>Arthropoda</taxon>
        <taxon>Hexapoda</taxon>
        <taxon>Insecta</taxon>
        <taxon>Pterygota</taxon>
        <taxon>Neoptera</taxon>
        <taxon>Endopterygota</taxon>
        <taxon>Lepidoptera</taxon>
        <taxon>Glossata</taxon>
        <taxon>Ditrysia</taxon>
        <taxon>Papilionoidea</taxon>
        <taxon>Pieridae</taxon>
        <taxon>Pierinae</taxon>
        <taxon>Leptosia</taxon>
    </lineage>
</organism>